<reference evidence="1 2" key="1">
    <citation type="submission" date="2013-11" db="EMBL/GenBank/DDBJ databases">
        <title>Draft genome of the bovine lungworm Dictyocaulus viviparus.</title>
        <authorList>
            <person name="Mitreva M."/>
        </authorList>
    </citation>
    <scope>NUCLEOTIDE SEQUENCE [LARGE SCALE GENOMIC DNA]</scope>
    <source>
        <strain evidence="1 2">HannoverDv2000</strain>
    </source>
</reference>
<proteinExistence type="predicted"/>
<sequence length="76" mass="8898">MGQELEIIDLKAKQKTMCVGVEMFKKLLDKRCAGFNVGILWRAKKESYQPQFYVRTTETRSIKLLKRKEMVMPGDN</sequence>
<dbReference type="STRING" id="29172.A0A0D8XC01"/>
<protein>
    <submittedName>
        <fullName evidence="1">Uncharacterized protein</fullName>
    </submittedName>
</protein>
<dbReference type="Proteomes" id="UP000053766">
    <property type="component" value="Unassembled WGS sequence"/>
</dbReference>
<keyword evidence="2" id="KW-1185">Reference proteome</keyword>
<dbReference type="EMBL" id="KN718676">
    <property type="protein sequence ID" value="KJH40001.1"/>
    <property type="molecule type" value="Genomic_DNA"/>
</dbReference>
<name>A0A0D8XC01_DICVI</name>
<organism evidence="1 2">
    <name type="scientific">Dictyocaulus viviparus</name>
    <name type="common">Bovine lungworm</name>
    <dbReference type="NCBI Taxonomy" id="29172"/>
    <lineage>
        <taxon>Eukaryota</taxon>
        <taxon>Metazoa</taxon>
        <taxon>Ecdysozoa</taxon>
        <taxon>Nematoda</taxon>
        <taxon>Chromadorea</taxon>
        <taxon>Rhabditida</taxon>
        <taxon>Rhabditina</taxon>
        <taxon>Rhabditomorpha</taxon>
        <taxon>Strongyloidea</taxon>
        <taxon>Metastrongylidae</taxon>
        <taxon>Dictyocaulus</taxon>
    </lineage>
</organism>
<accession>A0A0D8XC01</accession>
<feature type="non-terminal residue" evidence="1">
    <location>
        <position position="76"/>
    </location>
</feature>
<evidence type="ECO:0000313" key="2">
    <source>
        <dbReference type="Proteomes" id="UP000053766"/>
    </source>
</evidence>
<gene>
    <name evidence="1" type="ORF">DICVIV_14086</name>
</gene>
<evidence type="ECO:0000313" key="1">
    <source>
        <dbReference type="EMBL" id="KJH40001.1"/>
    </source>
</evidence>
<dbReference type="AlphaFoldDB" id="A0A0D8XC01"/>
<reference evidence="2" key="2">
    <citation type="journal article" date="2016" name="Sci. Rep.">
        <title>Dictyocaulus viviparus genome, variome and transcriptome elucidate lungworm biology and support future intervention.</title>
        <authorList>
            <person name="McNulty S.N."/>
            <person name="Strube C."/>
            <person name="Rosa B.A."/>
            <person name="Martin J.C."/>
            <person name="Tyagi R."/>
            <person name="Choi Y.J."/>
            <person name="Wang Q."/>
            <person name="Hallsworth Pepin K."/>
            <person name="Zhang X."/>
            <person name="Ozersky P."/>
            <person name="Wilson R.K."/>
            <person name="Sternberg P.W."/>
            <person name="Gasser R.B."/>
            <person name="Mitreva M."/>
        </authorList>
    </citation>
    <scope>NUCLEOTIDE SEQUENCE [LARGE SCALE GENOMIC DNA]</scope>
    <source>
        <strain evidence="2">HannoverDv2000</strain>
    </source>
</reference>